<evidence type="ECO:0000256" key="1">
    <source>
        <dbReference type="SAM" id="SignalP"/>
    </source>
</evidence>
<feature type="signal peptide" evidence="1">
    <location>
        <begin position="1"/>
        <end position="20"/>
    </location>
</feature>
<keyword evidence="3" id="KW-1185">Reference proteome</keyword>
<feature type="chain" id="PRO_5043448898" evidence="1">
    <location>
        <begin position="21"/>
        <end position="166"/>
    </location>
</feature>
<evidence type="ECO:0000313" key="2">
    <source>
        <dbReference type="EMBL" id="CAH7665917.1"/>
    </source>
</evidence>
<dbReference type="Proteomes" id="UP001153365">
    <property type="component" value="Unassembled WGS sequence"/>
</dbReference>
<dbReference type="AlphaFoldDB" id="A0AAV0AD53"/>
<sequence>MYKILSSFLVVCLSFGCSRSMNDWFPCSLSFVHDVEKGWICVNKDSPGHTVPNYKSFPTIRNGVCVDANDESILAAIDEFAESCILIFYSDSDVVFLPYTFKDCTSDDYEGIHSITQAKGYVMENDHIKIISLAPGRPRKINSKCPVASNMGKIMKCHSSRAHHPK</sequence>
<comment type="caution">
    <text evidence="2">The sequence shown here is derived from an EMBL/GenBank/DDBJ whole genome shotgun (WGS) entry which is preliminary data.</text>
</comment>
<organism evidence="2 3">
    <name type="scientific">Phakopsora pachyrhizi</name>
    <name type="common">Asian soybean rust disease fungus</name>
    <dbReference type="NCBI Taxonomy" id="170000"/>
    <lineage>
        <taxon>Eukaryota</taxon>
        <taxon>Fungi</taxon>
        <taxon>Dikarya</taxon>
        <taxon>Basidiomycota</taxon>
        <taxon>Pucciniomycotina</taxon>
        <taxon>Pucciniomycetes</taxon>
        <taxon>Pucciniales</taxon>
        <taxon>Phakopsoraceae</taxon>
        <taxon>Phakopsora</taxon>
    </lineage>
</organism>
<dbReference type="PROSITE" id="PS51257">
    <property type="entry name" value="PROKAR_LIPOPROTEIN"/>
    <property type="match status" value="1"/>
</dbReference>
<protein>
    <submittedName>
        <fullName evidence="2">Expressed protein</fullName>
    </submittedName>
</protein>
<name>A0AAV0AD53_PHAPC</name>
<evidence type="ECO:0000313" key="3">
    <source>
        <dbReference type="Proteomes" id="UP001153365"/>
    </source>
</evidence>
<gene>
    <name evidence="2" type="ORF">PPACK8108_LOCUS211</name>
</gene>
<keyword evidence="1" id="KW-0732">Signal</keyword>
<dbReference type="EMBL" id="CALTRL010000014">
    <property type="protein sequence ID" value="CAH7665917.1"/>
    <property type="molecule type" value="Genomic_DNA"/>
</dbReference>
<proteinExistence type="predicted"/>
<reference evidence="2" key="1">
    <citation type="submission" date="2022-06" db="EMBL/GenBank/DDBJ databases">
        <authorList>
            <consortium name="SYNGENTA / RWTH Aachen University"/>
        </authorList>
    </citation>
    <scope>NUCLEOTIDE SEQUENCE</scope>
</reference>
<accession>A0AAV0AD53</accession>